<dbReference type="STRING" id="4537.A0A0E0MGC2"/>
<protein>
    <recommendedName>
        <fullName evidence="4">Embryo surrounding factor 1 brassicaceae domain-containing protein</fullName>
    </recommendedName>
</protein>
<evidence type="ECO:0000256" key="1">
    <source>
        <dbReference type="SAM" id="SignalP"/>
    </source>
</evidence>
<dbReference type="HOGENOM" id="CLU_2336527_0_0_1"/>
<organism evidence="2">
    <name type="scientific">Oryza punctata</name>
    <name type="common">Red rice</name>
    <dbReference type="NCBI Taxonomy" id="4537"/>
    <lineage>
        <taxon>Eukaryota</taxon>
        <taxon>Viridiplantae</taxon>
        <taxon>Streptophyta</taxon>
        <taxon>Embryophyta</taxon>
        <taxon>Tracheophyta</taxon>
        <taxon>Spermatophyta</taxon>
        <taxon>Magnoliopsida</taxon>
        <taxon>Liliopsida</taxon>
        <taxon>Poales</taxon>
        <taxon>Poaceae</taxon>
        <taxon>BOP clade</taxon>
        <taxon>Oryzoideae</taxon>
        <taxon>Oryzeae</taxon>
        <taxon>Oryzinae</taxon>
        <taxon>Oryza</taxon>
    </lineage>
</organism>
<feature type="chain" id="PRO_5002367953" description="Embryo surrounding factor 1 brassicaceae domain-containing protein" evidence="1">
    <location>
        <begin position="23"/>
        <end position="117"/>
    </location>
</feature>
<sequence length="117" mass="12629">MATNRMAVAIMVQLLLATAAAAATSSEPAALIGSSISAADDDLASKMGIRRLLQDGGGDCIPHYEVCCSNCGWFERTNCCDPDNYLCQYWPEMDPGHGQDWCIPRDYWVASTPPSVP</sequence>
<dbReference type="OMA" id="TYICAIN"/>
<reference evidence="2" key="2">
    <citation type="submission" date="2018-05" db="EMBL/GenBank/DDBJ databases">
        <title>OpunRS2 (Oryza punctata Reference Sequence Version 2).</title>
        <authorList>
            <person name="Zhang J."/>
            <person name="Kudrna D."/>
            <person name="Lee S."/>
            <person name="Talag J."/>
            <person name="Welchert J."/>
            <person name="Wing R.A."/>
        </authorList>
    </citation>
    <scope>NUCLEOTIDE SEQUENCE [LARGE SCALE GENOMIC DNA]</scope>
</reference>
<accession>A0A0E0MGC2</accession>
<dbReference type="Gramene" id="OPUNC11G14000.1">
    <property type="protein sequence ID" value="OPUNC11G14000.1"/>
    <property type="gene ID" value="OPUNC11G14000"/>
</dbReference>
<dbReference type="AlphaFoldDB" id="A0A0E0MGC2"/>
<reference evidence="2" key="1">
    <citation type="submission" date="2015-04" db="UniProtKB">
        <authorList>
            <consortium name="EnsemblPlants"/>
        </authorList>
    </citation>
    <scope>IDENTIFICATION</scope>
</reference>
<proteinExistence type="predicted"/>
<keyword evidence="1" id="KW-0732">Signal</keyword>
<feature type="signal peptide" evidence="1">
    <location>
        <begin position="1"/>
        <end position="22"/>
    </location>
</feature>
<dbReference type="EnsemblPlants" id="OPUNC11G14000.1">
    <property type="protein sequence ID" value="OPUNC11G14000.1"/>
    <property type="gene ID" value="OPUNC11G14000"/>
</dbReference>
<evidence type="ECO:0000313" key="2">
    <source>
        <dbReference type="EnsemblPlants" id="OPUNC11G14000.1"/>
    </source>
</evidence>
<name>A0A0E0MGC2_ORYPU</name>
<evidence type="ECO:0000313" key="3">
    <source>
        <dbReference type="Proteomes" id="UP000026962"/>
    </source>
</evidence>
<keyword evidence="3" id="KW-1185">Reference proteome</keyword>
<evidence type="ECO:0008006" key="4">
    <source>
        <dbReference type="Google" id="ProtNLM"/>
    </source>
</evidence>
<dbReference type="Proteomes" id="UP000026962">
    <property type="component" value="Chromosome 11"/>
</dbReference>
<dbReference type="eggNOG" id="ENOG502R3K6">
    <property type="taxonomic scope" value="Eukaryota"/>
</dbReference>